<proteinExistence type="predicted"/>
<comment type="caution">
    <text evidence="1">The sequence shown here is derived from an EMBL/GenBank/DDBJ whole genome shotgun (WGS) entry which is preliminary data.</text>
</comment>
<dbReference type="Proteomes" id="UP001165960">
    <property type="component" value="Unassembled WGS sequence"/>
</dbReference>
<organism evidence="1 2">
    <name type="scientific">Entomophthora muscae</name>
    <dbReference type="NCBI Taxonomy" id="34485"/>
    <lineage>
        <taxon>Eukaryota</taxon>
        <taxon>Fungi</taxon>
        <taxon>Fungi incertae sedis</taxon>
        <taxon>Zoopagomycota</taxon>
        <taxon>Entomophthoromycotina</taxon>
        <taxon>Entomophthoromycetes</taxon>
        <taxon>Entomophthorales</taxon>
        <taxon>Entomophthoraceae</taxon>
        <taxon>Entomophthora</taxon>
    </lineage>
</organism>
<name>A0ACC2SPI6_9FUNG</name>
<evidence type="ECO:0000313" key="1">
    <source>
        <dbReference type="EMBL" id="KAJ9064329.1"/>
    </source>
</evidence>
<evidence type="ECO:0000313" key="2">
    <source>
        <dbReference type="Proteomes" id="UP001165960"/>
    </source>
</evidence>
<keyword evidence="2" id="KW-1185">Reference proteome</keyword>
<gene>
    <name evidence="1" type="ORF">DSO57_1031899</name>
</gene>
<dbReference type="EMBL" id="QTSX02004494">
    <property type="protein sequence ID" value="KAJ9064329.1"/>
    <property type="molecule type" value="Genomic_DNA"/>
</dbReference>
<protein>
    <submittedName>
        <fullName evidence="1">Uncharacterized protein</fullName>
    </submittedName>
</protein>
<accession>A0ACC2SPI6</accession>
<sequence>MSISPSETDFIIKGIDADMRLDGRGRLDYRPIYIETGLLPHASGSARVQLGDGIDVVVGIKAETHQINPTSDNQDSGLIFVDVECSPSSSQSFEGRGADSLNAELAQILERILSGPQGGLDLQKLCIIPGKACWCIYIDALVLGMGGNLVDALSYATHAALAETKLPATVIEDVGQGNMEFELDADDSKSMNLPGYENVPVIVTLSKIGSRYVADCSIMEELCADAVIYVGVNKAGKLCGVQKSASHSIDPSMLIEMLSTAQDVGLRAIKGLDSRLKTEFSSVKDLSQGGFLA</sequence>
<reference evidence="1" key="1">
    <citation type="submission" date="2022-04" db="EMBL/GenBank/DDBJ databases">
        <title>Genome of the entomopathogenic fungus Entomophthora muscae.</title>
        <authorList>
            <person name="Elya C."/>
            <person name="Lovett B.R."/>
            <person name="Lee E."/>
            <person name="Macias A.M."/>
            <person name="Hajek A.E."/>
            <person name="De Bivort B.L."/>
            <person name="Kasson M.T."/>
            <person name="De Fine Licht H.H."/>
            <person name="Stajich J.E."/>
        </authorList>
    </citation>
    <scope>NUCLEOTIDE SEQUENCE</scope>
    <source>
        <strain evidence="1">Berkeley</strain>
    </source>
</reference>